<proteinExistence type="predicted"/>
<dbReference type="Proteomes" id="UP000012062">
    <property type="component" value="Unassembled WGS sequence"/>
</dbReference>
<sequence>MWTDITRAKHARKGLRYSSDLTDMEWAVLEPVIPSPSRLGRPPKWSRREIMNGLFYVLRSGLPWRMLPRDLPPVSTLRATSTLGATAAFGARSITCCS</sequence>
<dbReference type="PANTHER" id="PTHR30007">
    <property type="entry name" value="PHP DOMAIN PROTEIN"/>
    <property type="match status" value="1"/>
</dbReference>
<name>M5F183_9HYPH</name>
<dbReference type="EMBL" id="CAUM01000067">
    <property type="protein sequence ID" value="CCV05576.1"/>
    <property type="molecule type" value="Genomic_DNA"/>
</dbReference>
<dbReference type="Pfam" id="PF13340">
    <property type="entry name" value="DUF4096"/>
    <property type="match status" value="1"/>
</dbReference>
<comment type="caution">
    <text evidence="2">The sequence shown here is derived from an EMBL/GenBank/DDBJ whole genome shotgun (WGS) entry which is preliminary data.</text>
</comment>
<evidence type="ECO:0000313" key="2">
    <source>
        <dbReference type="EMBL" id="CCV05576.1"/>
    </source>
</evidence>
<dbReference type="InterPro" id="IPR025161">
    <property type="entry name" value="IS402-like_dom"/>
</dbReference>
<dbReference type="STRING" id="1297569.MESS2_1590083"/>
<evidence type="ECO:0000313" key="3">
    <source>
        <dbReference type="Proteomes" id="UP000012062"/>
    </source>
</evidence>
<dbReference type="PANTHER" id="PTHR30007:SF0">
    <property type="entry name" value="TRANSPOSASE"/>
    <property type="match status" value="1"/>
</dbReference>
<dbReference type="AlphaFoldDB" id="M5F183"/>
<reference evidence="2 3" key="1">
    <citation type="submission" date="2013-02" db="EMBL/GenBank/DDBJ databases">
        <authorList>
            <person name="Genoscope - CEA"/>
        </authorList>
    </citation>
    <scope>NUCLEOTIDE SEQUENCE [LARGE SCALE GENOMIC DNA]</scope>
    <source>
        <strain evidence="2 3">STM 2683</strain>
    </source>
</reference>
<feature type="domain" description="Insertion element IS402-like" evidence="1">
    <location>
        <begin position="21"/>
        <end position="78"/>
    </location>
</feature>
<dbReference type="eggNOG" id="COG3293">
    <property type="taxonomic scope" value="Bacteria"/>
</dbReference>
<protein>
    <recommendedName>
        <fullName evidence="1">Insertion element IS402-like domain-containing protein</fullName>
    </recommendedName>
</protein>
<evidence type="ECO:0000259" key="1">
    <source>
        <dbReference type="Pfam" id="PF13340"/>
    </source>
</evidence>
<keyword evidence="3" id="KW-1185">Reference proteome</keyword>
<gene>
    <name evidence="2" type="ORF">MESS2_1590083</name>
</gene>
<accession>M5F183</accession>
<organism evidence="2 3">
    <name type="scientific">Mesorhizobium metallidurans STM 2683</name>
    <dbReference type="NCBI Taxonomy" id="1297569"/>
    <lineage>
        <taxon>Bacteria</taxon>
        <taxon>Pseudomonadati</taxon>
        <taxon>Pseudomonadota</taxon>
        <taxon>Alphaproteobacteria</taxon>
        <taxon>Hyphomicrobiales</taxon>
        <taxon>Phyllobacteriaceae</taxon>
        <taxon>Mesorhizobium</taxon>
    </lineage>
</organism>